<gene>
    <name evidence="7" type="ORF">CUN60_01905</name>
</gene>
<accession>A0A2I7N3T4</accession>
<evidence type="ECO:0000256" key="2">
    <source>
        <dbReference type="ARBA" id="ARBA00037999"/>
    </source>
</evidence>
<dbReference type="GO" id="GO:0030170">
    <property type="term" value="F:pyridoxal phosphate binding"/>
    <property type="evidence" value="ECO:0007669"/>
    <property type="project" value="UniProtKB-ARBA"/>
</dbReference>
<keyword evidence="6" id="KW-0472">Membrane</keyword>
<dbReference type="GO" id="GO:0008483">
    <property type="term" value="F:transaminase activity"/>
    <property type="evidence" value="ECO:0007669"/>
    <property type="project" value="UniProtKB-KW"/>
</dbReference>
<dbReference type="InterPro" id="IPR015422">
    <property type="entry name" value="PyrdxlP-dep_Trfase_small"/>
</dbReference>
<dbReference type="InterPro" id="IPR000653">
    <property type="entry name" value="DegT/StrS_aminotransferase"/>
</dbReference>
<dbReference type="Proteomes" id="UP000236655">
    <property type="component" value="Chromosome"/>
</dbReference>
<comment type="similarity">
    <text evidence="2 5">Belongs to the DegT/DnrJ/EryC1 family.</text>
</comment>
<dbReference type="CDD" id="cd00616">
    <property type="entry name" value="AHBA_syn"/>
    <property type="match status" value="1"/>
</dbReference>
<proteinExistence type="inferred from homology"/>
<keyword evidence="8" id="KW-1185">Reference proteome</keyword>
<dbReference type="Gene3D" id="3.40.640.10">
    <property type="entry name" value="Type I PLP-dependent aspartate aminotransferase-like (Major domain)"/>
    <property type="match status" value="1"/>
</dbReference>
<organism evidence="7 8">
    <name type="scientific">Aquella oligotrophica</name>
    <dbReference type="NCBI Taxonomy" id="2067065"/>
    <lineage>
        <taxon>Bacteria</taxon>
        <taxon>Pseudomonadati</taxon>
        <taxon>Pseudomonadota</taxon>
        <taxon>Betaproteobacteria</taxon>
        <taxon>Neisseriales</taxon>
        <taxon>Neisseriaceae</taxon>
        <taxon>Aquella</taxon>
    </lineage>
</organism>
<dbReference type="Gene3D" id="3.90.1150.10">
    <property type="entry name" value="Aspartate Aminotransferase, domain 1"/>
    <property type="match status" value="1"/>
</dbReference>
<protein>
    <submittedName>
        <fullName evidence="7">Aminotransferase DegT</fullName>
    </submittedName>
</protein>
<evidence type="ECO:0000256" key="4">
    <source>
        <dbReference type="PIRSR" id="PIRSR000390-2"/>
    </source>
</evidence>
<dbReference type="PANTHER" id="PTHR30244">
    <property type="entry name" value="TRANSAMINASE"/>
    <property type="match status" value="1"/>
</dbReference>
<keyword evidence="1 4" id="KW-0663">Pyridoxal phosphate</keyword>
<reference evidence="8" key="1">
    <citation type="submission" date="2017-11" db="EMBL/GenBank/DDBJ databases">
        <authorList>
            <person name="Chan K.G."/>
            <person name="Lee L.S."/>
        </authorList>
    </citation>
    <scope>NUCLEOTIDE SEQUENCE [LARGE SCALE GENOMIC DNA]</scope>
    <source>
        <strain evidence="8">DSM 100970</strain>
    </source>
</reference>
<evidence type="ECO:0000256" key="6">
    <source>
        <dbReference type="SAM" id="Phobius"/>
    </source>
</evidence>
<keyword evidence="6" id="KW-0812">Transmembrane</keyword>
<keyword evidence="6" id="KW-1133">Transmembrane helix</keyword>
<feature type="transmembrane region" description="Helical" evidence="6">
    <location>
        <begin position="77"/>
        <end position="101"/>
    </location>
</feature>
<sequence length="363" mass="39763">MQFIDLKKQYQLIKDDVLNEINQVLDSGQYILGDKVPELEKQLASYTGAKHCIGVCDGTKALLMALMALDIKAGDEVIVPAFTFIATASMAALLGITPVFVDVDEKTYNLDPAKLEAAITSKTKAIIPVSLYGQCADFDAINAIAAKHNLAVIEDGAQSFGATYKGRQSCSLTTIATTSFFPSKPLGCYGDGGAIFTNNDEIATRLKWIRIHGQDKRYHHATLGINGRLDTLQAGVLLAKMRIFPEEVKLREKVAVRYNQLLSDANCVTPYLAAGNTSVYAQYTLLVNDRDGLIKFLNENGIPTAVHYPIPLHKQPIFTHNYHGQDLSVSEKVAAKVVSLPMHPYLDEETQDKIVATVKQFIG</sequence>
<feature type="active site" description="Proton acceptor" evidence="3">
    <location>
        <position position="184"/>
    </location>
</feature>
<dbReference type="GO" id="GO:0000271">
    <property type="term" value="P:polysaccharide biosynthetic process"/>
    <property type="evidence" value="ECO:0007669"/>
    <property type="project" value="TreeGrafter"/>
</dbReference>
<name>A0A2I7N3T4_9NEIS</name>
<dbReference type="KEGG" id="nba:CUN60_01905"/>
<dbReference type="SUPFAM" id="SSF53383">
    <property type="entry name" value="PLP-dependent transferases"/>
    <property type="match status" value="1"/>
</dbReference>
<feature type="modified residue" description="N6-(pyridoxal phosphate)lysine" evidence="4">
    <location>
        <position position="184"/>
    </location>
</feature>
<dbReference type="AlphaFoldDB" id="A0A2I7N3T4"/>
<dbReference type="OrthoDB" id="9804264at2"/>
<dbReference type="InterPro" id="IPR015424">
    <property type="entry name" value="PyrdxlP-dep_Trfase"/>
</dbReference>
<keyword evidence="7" id="KW-0032">Aminotransferase</keyword>
<keyword evidence="7" id="KW-0808">Transferase</keyword>
<dbReference type="Pfam" id="PF01041">
    <property type="entry name" value="DegT_DnrJ_EryC1"/>
    <property type="match status" value="1"/>
</dbReference>
<evidence type="ECO:0000313" key="8">
    <source>
        <dbReference type="Proteomes" id="UP000236655"/>
    </source>
</evidence>
<dbReference type="PANTHER" id="PTHR30244:SF42">
    <property type="entry name" value="UDP-2-ACETAMIDO-2-DEOXY-3-OXO-D-GLUCURONATE AMINOTRANSFERASE"/>
    <property type="match status" value="1"/>
</dbReference>
<dbReference type="FunFam" id="3.40.640.10:FF:000089">
    <property type="entry name" value="Aminotransferase, DegT/DnrJ/EryC1/StrS family"/>
    <property type="match status" value="1"/>
</dbReference>
<dbReference type="PIRSF" id="PIRSF000390">
    <property type="entry name" value="PLP_StrS"/>
    <property type="match status" value="1"/>
</dbReference>
<evidence type="ECO:0000313" key="7">
    <source>
        <dbReference type="EMBL" id="AUR51111.1"/>
    </source>
</evidence>
<evidence type="ECO:0000256" key="3">
    <source>
        <dbReference type="PIRSR" id="PIRSR000390-1"/>
    </source>
</evidence>
<dbReference type="EMBL" id="CP024847">
    <property type="protein sequence ID" value="AUR51111.1"/>
    <property type="molecule type" value="Genomic_DNA"/>
</dbReference>
<evidence type="ECO:0000256" key="5">
    <source>
        <dbReference type="RuleBase" id="RU004508"/>
    </source>
</evidence>
<evidence type="ECO:0000256" key="1">
    <source>
        <dbReference type="ARBA" id="ARBA00022898"/>
    </source>
</evidence>
<dbReference type="InterPro" id="IPR015421">
    <property type="entry name" value="PyrdxlP-dep_Trfase_major"/>
</dbReference>
<dbReference type="RefSeq" id="WP_102950411.1">
    <property type="nucleotide sequence ID" value="NZ_CP024847.1"/>
</dbReference>